<reference evidence="2 3" key="1">
    <citation type="submission" date="2018-01" db="EMBL/GenBank/DDBJ databases">
        <title>Metagenomic assembled genomes from two thermal pools in the Uzon Caldera, Kamchatka, Russia.</title>
        <authorList>
            <person name="Wilkins L."/>
            <person name="Ettinger C."/>
        </authorList>
    </citation>
    <scope>NUCLEOTIDE SEQUENCE [LARGE SCALE GENOMIC DNA]</scope>
    <source>
        <strain evidence="2">ZAV-02</strain>
    </source>
</reference>
<evidence type="ECO:0000256" key="1">
    <source>
        <dbReference type="SAM" id="MobiDB-lite"/>
    </source>
</evidence>
<gene>
    <name evidence="2" type="ORF">C0184_07975</name>
</gene>
<name>A0A2J6X549_9CHLR</name>
<comment type="caution">
    <text evidence="2">The sequence shown here is derived from an EMBL/GenBank/DDBJ whole genome shotgun (WGS) entry which is preliminary data.</text>
</comment>
<accession>A0A2J6X549</accession>
<sequence>MFLASLLLLFLLISCVANLMIDQVAPRMEWFRGDVSNSGRVDYSLWSGGPQLPPLNPEAIASPNETPTPISTPGTEPEPEEEVPPVIVIEVPTA</sequence>
<organism evidence="2 3">
    <name type="scientific">Chloroflexus aggregans</name>
    <dbReference type="NCBI Taxonomy" id="152260"/>
    <lineage>
        <taxon>Bacteria</taxon>
        <taxon>Bacillati</taxon>
        <taxon>Chloroflexota</taxon>
        <taxon>Chloroflexia</taxon>
        <taxon>Chloroflexales</taxon>
        <taxon>Chloroflexineae</taxon>
        <taxon>Chloroflexaceae</taxon>
        <taxon>Chloroflexus</taxon>
    </lineage>
</organism>
<feature type="compositionally biased region" description="Low complexity" evidence="1">
    <location>
        <begin position="65"/>
        <end position="75"/>
    </location>
</feature>
<feature type="region of interest" description="Disordered" evidence="1">
    <location>
        <begin position="54"/>
        <end position="85"/>
    </location>
</feature>
<feature type="non-terminal residue" evidence="2">
    <location>
        <position position="94"/>
    </location>
</feature>
<dbReference type="EMBL" id="PNIQ01000527">
    <property type="protein sequence ID" value="PMP81611.1"/>
    <property type="molecule type" value="Genomic_DNA"/>
</dbReference>
<protein>
    <submittedName>
        <fullName evidence="2">Uncharacterized protein</fullName>
    </submittedName>
</protein>
<evidence type="ECO:0000313" key="3">
    <source>
        <dbReference type="Proteomes" id="UP000243376"/>
    </source>
</evidence>
<dbReference type="Proteomes" id="UP000243376">
    <property type="component" value="Unassembled WGS sequence"/>
</dbReference>
<evidence type="ECO:0000313" key="2">
    <source>
        <dbReference type="EMBL" id="PMP81611.1"/>
    </source>
</evidence>
<proteinExistence type="predicted"/>
<dbReference type="AlphaFoldDB" id="A0A2J6X549"/>